<dbReference type="GeneID" id="108841829"/>
<dbReference type="InterPro" id="IPR004146">
    <property type="entry name" value="DC1"/>
</dbReference>
<feature type="domain" description="Phorbol-ester/DAG-type" evidence="5">
    <location>
        <begin position="279"/>
        <end position="330"/>
    </location>
</feature>
<keyword evidence="2" id="KW-0677">Repeat</keyword>
<keyword evidence="7" id="KW-1185">Reference proteome</keyword>
<evidence type="ECO:0000256" key="1">
    <source>
        <dbReference type="ARBA" id="ARBA00022723"/>
    </source>
</evidence>
<evidence type="ECO:0000256" key="3">
    <source>
        <dbReference type="ARBA" id="ARBA00022771"/>
    </source>
</evidence>
<proteinExistence type="predicted"/>
<feature type="domain" description="Zinc finger PHD-type" evidence="6">
    <location>
        <begin position="544"/>
        <end position="605"/>
    </location>
</feature>
<evidence type="ECO:0000259" key="5">
    <source>
        <dbReference type="SMART" id="SM00109"/>
    </source>
</evidence>
<reference evidence="8" key="2">
    <citation type="submission" date="2025-08" db="UniProtKB">
        <authorList>
            <consortium name="RefSeq"/>
        </authorList>
    </citation>
    <scope>IDENTIFICATION</scope>
    <source>
        <tissue evidence="8">Leaf</tissue>
    </source>
</reference>
<evidence type="ECO:0000313" key="8">
    <source>
        <dbReference type="RefSeq" id="XP_018470101.2"/>
    </source>
</evidence>
<organism evidence="7 8">
    <name type="scientific">Raphanus sativus</name>
    <name type="common">Radish</name>
    <name type="synonym">Raphanus raphanistrum var. sativus</name>
    <dbReference type="NCBI Taxonomy" id="3726"/>
    <lineage>
        <taxon>Eukaryota</taxon>
        <taxon>Viridiplantae</taxon>
        <taxon>Streptophyta</taxon>
        <taxon>Embryophyta</taxon>
        <taxon>Tracheophyta</taxon>
        <taxon>Spermatophyta</taxon>
        <taxon>Magnoliopsida</taxon>
        <taxon>eudicotyledons</taxon>
        <taxon>Gunneridae</taxon>
        <taxon>Pentapetalae</taxon>
        <taxon>rosids</taxon>
        <taxon>malvids</taxon>
        <taxon>Brassicales</taxon>
        <taxon>Brassicaceae</taxon>
        <taxon>Brassiceae</taxon>
        <taxon>Raphanus</taxon>
    </lineage>
</organism>
<dbReference type="PANTHER" id="PTHR32410">
    <property type="entry name" value="CYSTEINE/HISTIDINE-RICH C1 DOMAIN FAMILY PROTEIN"/>
    <property type="match status" value="1"/>
</dbReference>
<evidence type="ECO:0000256" key="2">
    <source>
        <dbReference type="ARBA" id="ARBA00022737"/>
    </source>
</evidence>
<dbReference type="SMART" id="SM00249">
    <property type="entry name" value="PHD"/>
    <property type="match status" value="4"/>
</dbReference>
<reference evidence="7" key="1">
    <citation type="journal article" date="2019" name="Database">
        <title>The radish genome database (RadishGD): an integrated information resource for radish genomics.</title>
        <authorList>
            <person name="Yu H.J."/>
            <person name="Baek S."/>
            <person name="Lee Y.J."/>
            <person name="Cho A."/>
            <person name="Mun J.H."/>
        </authorList>
    </citation>
    <scope>NUCLEOTIDE SEQUENCE [LARGE SCALE GENOMIC DNA]</scope>
    <source>
        <strain evidence="7">cv. WK10039</strain>
    </source>
</reference>
<dbReference type="KEGG" id="rsz:108841829"/>
<dbReference type="GO" id="GO:0008270">
    <property type="term" value="F:zinc ion binding"/>
    <property type="evidence" value="ECO:0007669"/>
    <property type="project" value="UniProtKB-KW"/>
</dbReference>
<evidence type="ECO:0000256" key="4">
    <source>
        <dbReference type="ARBA" id="ARBA00022833"/>
    </source>
</evidence>
<dbReference type="Pfam" id="PF03107">
    <property type="entry name" value="C1_2"/>
    <property type="match status" value="8"/>
</dbReference>
<feature type="domain" description="Zinc finger PHD-type" evidence="6">
    <location>
        <begin position="131"/>
        <end position="206"/>
    </location>
</feature>
<feature type="domain" description="Phorbol-ester/DAG-type" evidence="5">
    <location>
        <begin position="228"/>
        <end position="273"/>
    </location>
</feature>
<feature type="domain" description="Zinc finger PHD-type" evidence="6">
    <location>
        <begin position="241"/>
        <end position="300"/>
    </location>
</feature>
<protein>
    <submittedName>
        <fullName evidence="8">Uncharacterized protein LOC108841829</fullName>
    </submittedName>
</protein>
<feature type="domain" description="Phorbol-ester/DAG-type" evidence="5">
    <location>
        <begin position="476"/>
        <end position="520"/>
    </location>
</feature>
<dbReference type="OrthoDB" id="938199at2759"/>
<dbReference type="PANTHER" id="PTHR32410:SF167">
    <property type="entry name" value="CYSTEINE_HISTIDINE-RICH C1 DOMAIN FAMILY PROTEIN"/>
    <property type="match status" value="1"/>
</dbReference>
<evidence type="ECO:0000313" key="7">
    <source>
        <dbReference type="Proteomes" id="UP000504610"/>
    </source>
</evidence>
<gene>
    <name evidence="8" type="primary">LOC108841829</name>
</gene>
<sequence length="636" mass="73776">MEVLDKVYSTYRARGLKCAACNLGANFYSDGYRCFRSGFFFHEECADSKQEVFNPYHPQHTLKMKLVSEIEDVHGECKLCRGKLPKMYYHCLLCDFAIDLICARKSVIKKIQDPENHEHPLYLVPEMTIFTCHICELLDDRFPYGCHLCELSFHKDCAESPTEIFYSCHPYHPLKRLTRVPSYTDGKCCLCGSKLHTVFYHCSICNFSVDLDCSKSPPPVTLFDLKAHGHHLTLLPQRTFLCNACGMSDDPNPYVCILCNFMIHRSCINIPHIIKINRHVHRIRYYQRFNAGDWKCGVCQKEIIWTCGAYSCLKCPGLAFHVKCATKFGIWDGTEHEDLNEDTTDSKSYKVIEEGVIKHFSHEKHTLKLKEASDANDEWVWCNMCTYPIFFSSFYDCMECDEFIVHQKCAYLPKIIKDSFYMLPLTLVSKFDAIYICSACHNFFRGSAYRNDDNHVCLDVRCGFISEPFVHESHPHSLYINYSTGDNKNCNACGSKATTFLSCEECEFALHIKCSTLPKMVKHKNDKDHLLSLCYGEKRSMKYWCEVCEEDLHPNKWFYSCDYCAITFHIKCTLGDFIWIKPGEDKRFSVISNNHINRLVCDGCKSRCKFSSILKFFEEYTFCSVKCFNNFSGKRS</sequence>
<dbReference type="InterPro" id="IPR054483">
    <property type="entry name" value="DC1-like_CT"/>
</dbReference>
<dbReference type="InterPro" id="IPR053192">
    <property type="entry name" value="Vacuole_Formation_Reg"/>
</dbReference>
<accession>A0A6J0MEZ4</accession>
<dbReference type="InterPro" id="IPR046349">
    <property type="entry name" value="C1-like_sf"/>
</dbReference>
<dbReference type="Pfam" id="PF22926">
    <property type="entry name" value="C1-like_CT"/>
    <property type="match status" value="1"/>
</dbReference>
<feature type="domain" description="Phorbol-ester/DAG-type" evidence="5">
    <location>
        <begin position="363"/>
        <end position="415"/>
    </location>
</feature>
<keyword evidence="4" id="KW-0862">Zinc</keyword>
<dbReference type="SMART" id="SM00109">
    <property type="entry name" value="C1"/>
    <property type="match status" value="6"/>
</dbReference>
<dbReference type="SUPFAM" id="SSF57889">
    <property type="entry name" value="Cysteine-rich domain"/>
    <property type="match status" value="5"/>
</dbReference>
<dbReference type="Proteomes" id="UP000504610">
    <property type="component" value="Chromosome 2"/>
</dbReference>
<feature type="domain" description="Phorbol-ester/DAG-type" evidence="5">
    <location>
        <begin position="169"/>
        <end position="219"/>
    </location>
</feature>
<dbReference type="InterPro" id="IPR002219">
    <property type="entry name" value="PKC_DAG/PE"/>
</dbReference>
<feature type="domain" description="Zinc finger PHD-type" evidence="6">
    <location>
        <begin position="489"/>
        <end position="524"/>
    </location>
</feature>
<evidence type="ECO:0000259" key="6">
    <source>
        <dbReference type="SMART" id="SM00249"/>
    </source>
</evidence>
<dbReference type="AlphaFoldDB" id="A0A6J0MEZ4"/>
<keyword evidence="1" id="KW-0479">Metal-binding</keyword>
<keyword evidence="3" id="KW-0863">Zinc-finger</keyword>
<dbReference type="RefSeq" id="XP_018470101.2">
    <property type="nucleotide sequence ID" value="XM_018614599.2"/>
</dbReference>
<feature type="domain" description="Phorbol-ester/DAG-type" evidence="5">
    <location>
        <begin position="115"/>
        <end position="168"/>
    </location>
</feature>
<dbReference type="InterPro" id="IPR001965">
    <property type="entry name" value="Znf_PHD"/>
</dbReference>
<name>A0A6J0MEZ4_RAPSA</name>